<feature type="transmembrane region" description="Helical" evidence="2">
    <location>
        <begin position="21"/>
        <end position="39"/>
    </location>
</feature>
<proteinExistence type="predicted"/>
<keyword evidence="4" id="KW-1185">Reference proteome</keyword>
<evidence type="ECO:0008006" key="5">
    <source>
        <dbReference type="Google" id="ProtNLM"/>
    </source>
</evidence>
<comment type="caution">
    <text evidence="3">The sequence shown here is derived from an EMBL/GenBank/DDBJ whole genome shotgun (WGS) entry which is preliminary data.</text>
</comment>
<evidence type="ECO:0000313" key="4">
    <source>
        <dbReference type="Proteomes" id="UP001642484"/>
    </source>
</evidence>
<dbReference type="Proteomes" id="UP001642484">
    <property type="component" value="Unassembled WGS sequence"/>
</dbReference>
<keyword evidence="2" id="KW-0472">Membrane</keyword>
<evidence type="ECO:0000256" key="1">
    <source>
        <dbReference type="SAM" id="Coils"/>
    </source>
</evidence>
<dbReference type="EMBL" id="CAXAMN010004522">
    <property type="protein sequence ID" value="CAK9009790.1"/>
    <property type="molecule type" value="Genomic_DNA"/>
</dbReference>
<gene>
    <name evidence="3" type="ORF">CCMP2556_LOCUS9812</name>
</gene>
<feature type="coiled-coil region" evidence="1">
    <location>
        <begin position="609"/>
        <end position="651"/>
    </location>
</feature>
<feature type="transmembrane region" description="Helical" evidence="2">
    <location>
        <begin position="144"/>
        <end position="166"/>
    </location>
</feature>
<accession>A0ABP0J601</accession>
<keyword evidence="2" id="KW-0812">Transmembrane</keyword>
<evidence type="ECO:0000256" key="2">
    <source>
        <dbReference type="SAM" id="Phobius"/>
    </source>
</evidence>
<organism evidence="3 4">
    <name type="scientific">Durusdinium trenchii</name>
    <dbReference type="NCBI Taxonomy" id="1381693"/>
    <lineage>
        <taxon>Eukaryota</taxon>
        <taxon>Sar</taxon>
        <taxon>Alveolata</taxon>
        <taxon>Dinophyceae</taxon>
        <taxon>Suessiales</taxon>
        <taxon>Symbiodiniaceae</taxon>
        <taxon>Durusdinium</taxon>
    </lineage>
</organism>
<reference evidence="3 4" key="1">
    <citation type="submission" date="2024-02" db="EMBL/GenBank/DDBJ databases">
        <authorList>
            <person name="Chen Y."/>
            <person name="Shah S."/>
            <person name="Dougan E. K."/>
            <person name="Thang M."/>
            <person name="Chan C."/>
        </authorList>
    </citation>
    <scope>NUCLEOTIDE SEQUENCE [LARGE SCALE GENOMIC DNA]</scope>
</reference>
<keyword evidence="1" id="KW-0175">Coiled coil</keyword>
<protein>
    <recommendedName>
        <fullName evidence="5">DUF4175 family protein</fullName>
    </recommendedName>
</protein>
<feature type="non-terminal residue" evidence="3">
    <location>
        <position position="874"/>
    </location>
</feature>
<sequence>MTRQRLEEYRSRVRFVKIAEGILAGLFGLAVSYLMVFILDRFFDTPAVVRLVILLTGSVGVGLFLPLKCHRWIWGTRRMEQVAGLVRHKFPRLGDQLLGVVELALNEKANVESSTLTRAAIAQVDEVIKDRDLSDAVPDPKHHWWLKLAAVPLILMLLCLVALPAAGSNALARWLTPWRNVDRYTFAQIDELPAEMVIPHGEEFPLTAKLNEKSRWNPSEGKVRAANSREPITATLDGDQYEFVIPPQTSESEVSVRIGDVRESIHLKTATRPELKEMQASIQLPDYLQYSHDIESDVRGGVISVVKGAELDLTATINRKLVDGKASGKSAKISGDRLEVAAIRVDDSSSILLNWKDELGLTPKNDFQLKINAIEDAEPSVFCQQSDPQQVVLSTETISFDLSANDDFGLKKIGLEWEGIANPTHNPEPDKGDKTVNIGAPETPALTATATFSAEADNVRPQSLKIRAFAEDYHPERGRAYSPTYVLHVLSPQDHAIWVANQLRRWASLADDVYEEEIRLHDANRQLRRMAPEELATRENQQMIRSQASAEKANAMRLDAVTMQGEQLIQQAIRNPEMLVGHMETWAEALKQLREMADQRMPSIADLLNEAAQEEQQEQLDEAVELQANLLDDFNKIREDLQAILDDLENSTFVKRLKAASRRQMEIAKSLNRTLFKGFGKSSNDLEENDQKRLETISESEIAQSRNVWTIQSDLQAYYGRKREPKFERILEEMKELEPVESLNDLGERVIENLSGESIVHAEFWADTLDRWAEEMVSPSKCGACKGGSSVSLPPSIVLEVMRIIEAEMDLREETRSLEQAKAAFEPDKYTERAELQSTTQANIEERTQNVVKDILALPDGAQNFGKEIKIVSA</sequence>
<feature type="transmembrane region" description="Helical" evidence="2">
    <location>
        <begin position="51"/>
        <end position="69"/>
    </location>
</feature>
<name>A0ABP0J601_9DINO</name>
<evidence type="ECO:0000313" key="3">
    <source>
        <dbReference type="EMBL" id="CAK9009790.1"/>
    </source>
</evidence>
<keyword evidence="2" id="KW-1133">Transmembrane helix</keyword>